<protein>
    <recommendedName>
        <fullName evidence="7">Hexapeptide transferase</fullName>
    </recommendedName>
</protein>
<keyword evidence="2" id="KW-0808">Transferase</keyword>
<dbReference type="InterPro" id="IPR011004">
    <property type="entry name" value="Trimer_LpxA-like_sf"/>
</dbReference>
<comment type="similarity">
    <text evidence="1">Belongs to the transferase hexapeptide repeat family.</text>
</comment>
<reference evidence="5 6" key="1">
    <citation type="journal article" date="2014" name="Int. J. Syst. Evol. Microbiol.">
        <title>Complete genome sequence of Corynebacterium casei LMG S-19264T (=DSM 44701T), isolated from a smear-ripened cheese.</title>
        <authorList>
            <consortium name="US DOE Joint Genome Institute (JGI-PGF)"/>
            <person name="Walter F."/>
            <person name="Albersmeier A."/>
            <person name="Kalinowski J."/>
            <person name="Ruckert C."/>
        </authorList>
    </citation>
    <scope>NUCLEOTIDE SEQUENCE [LARGE SCALE GENOMIC DNA]</scope>
    <source>
        <strain evidence="5 6">CGMCC 1.15896</strain>
    </source>
</reference>
<proteinExistence type="inferred from homology"/>
<gene>
    <name evidence="5" type="ORF">GCM10011499_05650</name>
</gene>
<dbReference type="InterPro" id="IPR001451">
    <property type="entry name" value="Hexapep"/>
</dbReference>
<evidence type="ECO:0000313" key="6">
    <source>
        <dbReference type="Proteomes" id="UP000596977"/>
    </source>
</evidence>
<evidence type="ECO:0008006" key="7">
    <source>
        <dbReference type="Google" id="ProtNLM"/>
    </source>
</evidence>
<keyword evidence="6" id="KW-1185">Reference proteome</keyword>
<dbReference type="CDD" id="cd04647">
    <property type="entry name" value="LbH_MAT_like"/>
    <property type="match status" value="1"/>
</dbReference>
<dbReference type="PANTHER" id="PTHR43300">
    <property type="entry name" value="ACETYLTRANSFERASE"/>
    <property type="match status" value="1"/>
</dbReference>
<dbReference type="AlphaFoldDB" id="A0A916VUX5"/>
<keyword evidence="3" id="KW-0677">Repeat</keyword>
<dbReference type="Gene3D" id="2.160.10.10">
    <property type="entry name" value="Hexapeptide repeat proteins"/>
    <property type="match status" value="1"/>
</dbReference>
<evidence type="ECO:0000256" key="1">
    <source>
        <dbReference type="ARBA" id="ARBA00007274"/>
    </source>
</evidence>
<evidence type="ECO:0000256" key="2">
    <source>
        <dbReference type="ARBA" id="ARBA00022679"/>
    </source>
</evidence>
<accession>A0A916VUX5</accession>
<name>A0A916VUX5_9HYPH</name>
<dbReference type="SUPFAM" id="SSF51161">
    <property type="entry name" value="Trimeric LpxA-like enzymes"/>
    <property type="match status" value="1"/>
</dbReference>
<dbReference type="OrthoDB" id="9815592at2"/>
<dbReference type="Pfam" id="PF00132">
    <property type="entry name" value="Hexapep"/>
    <property type="match status" value="1"/>
</dbReference>
<dbReference type="Proteomes" id="UP000596977">
    <property type="component" value="Unassembled WGS sequence"/>
</dbReference>
<dbReference type="EMBL" id="BMKB01000001">
    <property type="protein sequence ID" value="GGA39092.1"/>
    <property type="molecule type" value="Genomic_DNA"/>
</dbReference>
<dbReference type="GO" id="GO:0016746">
    <property type="term" value="F:acyltransferase activity"/>
    <property type="evidence" value="ECO:0007669"/>
    <property type="project" value="UniProtKB-KW"/>
</dbReference>
<dbReference type="RefSeq" id="WP_127073403.1">
    <property type="nucleotide sequence ID" value="NZ_BMKB01000001.1"/>
</dbReference>
<evidence type="ECO:0000313" key="5">
    <source>
        <dbReference type="EMBL" id="GGA39092.1"/>
    </source>
</evidence>
<dbReference type="PANTHER" id="PTHR43300:SF11">
    <property type="entry name" value="ACETYLTRANSFERASE RV3034C-RELATED"/>
    <property type="match status" value="1"/>
</dbReference>
<organism evidence="5 6">
    <name type="scientific">Pelagibacterium lentulum</name>
    <dbReference type="NCBI Taxonomy" id="2029865"/>
    <lineage>
        <taxon>Bacteria</taxon>
        <taxon>Pseudomonadati</taxon>
        <taxon>Pseudomonadota</taxon>
        <taxon>Alphaproteobacteria</taxon>
        <taxon>Hyphomicrobiales</taxon>
        <taxon>Devosiaceae</taxon>
        <taxon>Pelagibacterium</taxon>
    </lineage>
</organism>
<dbReference type="InterPro" id="IPR050179">
    <property type="entry name" value="Trans_hexapeptide_repeat"/>
</dbReference>
<keyword evidence="4" id="KW-0012">Acyltransferase</keyword>
<evidence type="ECO:0000256" key="3">
    <source>
        <dbReference type="ARBA" id="ARBA00022737"/>
    </source>
</evidence>
<dbReference type="PROSITE" id="PS00101">
    <property type="entry name" value="HEXAPEP_TRANSFERASES"/>
    <property type="match status" value="1"/>
</dbReference>
<sequence length="555" mass="60547">MNAPFDQSLSEIEKQYEFARLQYLTWDRTPADIDGPQQRALKAVLERRSGAQFAKTAYVAQEARVFTERLVMGEDTWIAGHALLRGDVVLGDNTTVNPYVCISGRVHCGSGVRIASHASLVGFNHGFDDPDMPIYKQKHERLGIDIGDDVWIGANAVIVDGVRIGSGAVIAAGAVVTRNVPDKAIVAGVPAKVVRKRGQRNAIQTSTYGRAEIAFAKLGKSAADQWSEILENNFENGAFISPESDGIKRPSIRHLCDAIEIASAFGAAPHCIDTQEAISRLLAVQDEQTGLFPDPFRPRPDASAMRHDGLALYNVLAVGYALECLNAAPRYRIEAIETLSTAELCAWLDALPWVSQAWSAGATVDAIGTALYFNARYFDSGTHLETMLGWLHTHCNPNTGLWGAPSQHGDYLQPVNGFYRLSRGTYAQFGLPLPYPKAAIDTVLAHYDRHDGFKGPTHTACNLLDVVHPLWLARKQTAYRHSDIAKVAENIILKAAPTWETGKGFAFASKQPASLQGTEMWLSILYLCADILGFADGATFEPKGVHRLPPALAMQ</sequence>
<dbReference type="InterPro" id="IPR018357">
    <property type="entry name" value="Hexapep_transf_CS"/>
</dbReference>
<evidence type="ECO:0000256" key="4">
    <source>
        <dbReference type="ARBA" id="ARBA00023315"/>
    </source>
</evidence>
<comment type="caution">
    <text evidence="5">The sequence shown here is derived from an EMBL/GenBank/DDBJ whole genome shotgun (WGS) entry which is preliminary data.</text>
</comment>